<dbReference type="AlphaFoldDB" id="A0A6G1D883"/>
<dbReference type="PANTHER" id="PTHR46993">
    <property type="entry name" value="MYB TRANSCRIPTION FACTOR"/>
    <property type="match status" value="1"/>
</dbReference>
<dbReference type="EMBL" id="SPHZ02000007">
    <property type="protein sequence ID" value="KAF0908617.1"/>
    <property type="molecule type" value="Genomic_DNA"/>
</dbReference>
<dbReference type="PANTHER" id="PTHR46993:SF14">
    <property type="entry name" value="OS07G0695900 PROTEIN"/>
    <property type="match status" value="1"/>
</dbReference>
<name>A0A6G1D883_9ORYZ</name>
<evidence type="ECO:0000313" key="2">
    <source>
        <dbReference type="Proteomes" id="UP000479710"/>
    </source>
</evidence>
<gene>
    <name evidence="1" type="ORF">E2562_026661</name>
</gene>
<dbReference type="OrthoDB" id="608866at2759"/>
<evidence type="ECO:0000313" key="1">
    <source>
        <dbReference type="EMBL" id="KAF0908617.1"/>
    </source>
</evidence>
<protein>
    <submittedName>
        <fullName evidence="1">Uncharacterized protein</fullName>
    </submittedName>
</protein>
<keyword evidence="2" id="KW-1185">Reference proteome</keyword>
<dbReference type="Proteomes" id="UP000479710">
    <property type="component" value="Unassembled WGS sequence"/>
</dbReference>
<reference evidence="1 2" key="1">
    <citation type="submission" date="2019-11" db="EMBL/GenBank/DDBJ databases">
        <title>Whole genome sequence of Oryza granulata.</title>
        <authorList>
            <person name="Li W."/>
        </authorList>
    </citation>
    <scope>NUCLEOTIDE SEQUENCE [LARGE SCALE GENOMIC DNA]</scope>
    <source>
        <strain evidence="2">cv. Menghai</strain>
        <tissue evidence="1">Leaf</tissue>
    </source>
</reference>
<comment type="caution">
    <text evidence="1">The sequence shown here is derived from an EMBL/GenBank/DDBJ whole genome shotgun (WGS) entry which is preliminary data.</text>
</comment>
<accession>A0A6G1D883</accession>
<organism evidence="1 2">
    <name type="scientific">Oryza meyeriana var. granulata</name>
    <dbReference type="NCBI Taxonomy" id="110450"/>
    <lineage>
        <taxon>Eukaryota</taxon>
        <taxon>Viridiplantae</taxon>
        <taxon>Streptophyta</taxon>
        <taxon>Embryophyta</taxon>
        <taxon>Tracheophyta</taxon>
        <taxon>Spermatophyta</taxon>
        <taxon>Magnoliopsida</taxon>
        <taxon>Liliopsida</taxon>
        <taxon>Poales</taxon>
        <taxon>Poaceae</taxon>
        <taxon>BOP clade</taxon>
        <taxon>Oryzoideae</taxon>
        <taxon>Oryzeae</taxon>
        <taxon>Oryzinae</taxon>
        <taxon>Oryza</taxon>
        <taxon>Oryza meyeriana</taxon>
    </lineage>
</organism>
<proteinExistence type="predicted"/>
<sequence length="175" mass="18146">MGRNRGPQKQLAAAAAAAAMTPADALLILEFVAGNRLVPHSVFTTLLVSLPSVSPHTSPRLRAALALRAVDAALSETDGVDAPALLHKARDVLADPALAPCFPQHLAAAASADDAPAEAVADLKRHLDLEWASLPPSALEIAAERIVGSGALHSWANADHAQRSKLRLLGGHLLL</sequence>